<feature type="domain" description="Mannitol dehydrogenase C-terminal" evidence="5">
    <location>
        <begin position="288"/>
        <end position="423"/>
    </location>
</feature>
<dbReference type="Gene3D" id="3.40.50.720">
    <property type="entry name" value="NAD(P)-binding Rossmann-like Domain"/>
    <property type="match status" value="1"/>
</dbReference>
<dbReference type="InterPro" id="IPR000669">
    <property type="entry name" value="Mannitol_DH"/>
</dbReference>
<dbReference type="Gene3D" id="1.10.1040.10">
    <property type="entry name" value="N-(1-d-carboxylethyl)-l-norvaline Dehydrogenase, domain 2"/>
    <property type="match status" value="1"/>
</dbReference>
<dbReference type="InterPro" id="IPR008927">
    <property type="entry name" value="6-PGluconate_DH-like_C_sf"/>
</dbReference>
<feature type="compositionally biased region" description="Low complexity" evidence="3">
    <location>
        <begin position="668"/>
        <end position="684"/>
    </location>
</feature>
<evidence type="ECO:0000256" key="2">
    <source>
        <dbReference type="ARBA" id="ARBA00048615"/>
    </source>
</evidence>
<comment type="catalytic activity">
    <reaction evidence="2">
        <text>D-mannitol 1-phosphate + NAD(+) = beta-D-fructose 6-phosphate + NADH + H(+)</text>
        <dbReference type="Rhea" id="RHEA:19661"/>
        <dbReference type="ChEBI" id="CHEBI:15378"/>
        <dbReference type="ChEBI" id="CHEBI:57540"/>
        <dbReference type="ChEBI" id="CHEBI:57634"/>
        <dbReference type="ChEBI" id="CHEBI:57945"/>
        <dbReference type="ChEBI" id="CHEBI:61381"/>
        <dbReference type="EC" id="1.1.1.17"/>
    </reaction>
</comment>
<organism evidence="6 7">
    <name type="scientific">Kocuria palustris PEL</name>
    <dbReference type="NCBI Taxonomy" id="1236550"/>
    <lineage>
        <taxon>Bacteria</taxon>
        <taxon>Bacillati</taxon>
        <taxon>Actinomycetota</taxon>
        <taxon>Actinomycetes</taxon>
        <taxon>Micrococcales</taxon>
        <taxon>Micrococcaceae</taxon>
        <taxon>Kocuria</taxon>
    </lineage>
</organism>
<evidence type="ECO:0000313" key="7">
    <source>
        <dbReference type="Proteomes" id="UP000009877"/>
    </source>
</evidence>
<dbReference type="Pfam" id="PF08125">
    <property type="entry name" value="Mannitol_dh_C"/>
    <property type="match status" value="1"/>
</dbReference>
<accession>M2XRZ3</accession>
<feature type="domain" description="Mannitol dehydrogenase N-terminal" evidence="4">
    <location>
        <begin position="20"/>
        <end position="279"/>
    </location>
</feature>
<dbReference type="InterPro" id="IPR036291">
    <property type="entry name" value="NAD(P)-bd_dom_sf"/>
</dbReference>
<reference evidence="6 7" key="1">
    <citation type="journal article" date="2014" name="Genome Announc.">
        <title>Draft Genome Sequence of Kocuria palustris PEL.</title>
        <authorList>
            <person name="Sharma G."/>
            <person name="Khatri I."/>
            <person name="Subramanian S."/>
        </authorList>
    </citation>
    <scope>NUCLEOTIDE SEQUENCE [LARGE SCALE GENOMIC DNA]</scope>
    <source>
        <strain evidence="6 7">PEL</strain>
    </source>
</reference>
<dbReference type="SUPFAM" id="SSF51735">
    <property type="entry name" value="NAD(P)-binding Rossmann-fold domains"/>
    <property type="match status" value="1"/>
</dbReference>
<dbReference type="PANTHER" id="PTHR43362:SF1">
    <property type="entry name" value="MANNITOL DEHYDROGENASE 2-RELATED"/>
    <property type="match status" value="1"/>
</dbReference>
<protein>
    <submittedName>
        <fullName evidence="6">D-mannonate oxidoreductase</fullName>
    </submittedName>
</protein>
<proteinExistence type="predicted"/>
<keyword evidence="1" id="KW-0560">Oxidoreductase</keyword>
<feature type="region of interest" description="Disordered" evidence="3">
    <location>
        <begin position="667"/>
        <end position="707"/>
    </location>
</feature>
<feature type="region of interest" description="Disordered" evidence="3">
    <location>
        <begin position="427"/>
        <end position="490"/>
    </location>
</feature>
<evidence type="ECO:0000256" key="3">
    <source>
        <dbReference type="SAM" id="MobiDB-lite"/>
    </source>
</evidence>
<evidence type="ECO:0000259" key="4">
    <source>
        <dbReference type="Pfam" id="PF01232"/>
    </source>
</evidence>
<evidence type="ECO:0000256" key="1">
    <source>
        <dbReference type="ARBA" id="ARBA00023002"/>
    </source>
</evidence>
<dbReference type="Pfam" id="PF01232">
    <property type="entry name" value="Mannitol_dh"/>
    <property type="match status" value="1"/>
</dbReference>
<dbReference type="InterPro" id="IPR013118">
    <property type="entry name" value="Mannitol_DH_C"/>
</dbReference>
<evidence type="ECO:0000259" key="5">
    <source>
        <dbReference type="Pfam" id="PF08125"/>
    </source>
</evidence>
<dbReference type="Proteomes" id="UP000009877">
    <property type="component" value="Unassembled WGS sequence"/>
</dbReference>
<dbReference type="AlphaFoldDB" id="M2XRZ3"/>
<dbReference type="GO" id="GO:0008926">
    <property type="term" value="F:mannitol-1-phosphate 5-dehydrogenase activity"/>
    <property type="evidence" value="ECO:0007669"/>
    <property type="project" value="UniProtKB-EC"/>
</dbReference>
<dbReference type="EMBL" id="ANHZ02000028">
    <property type="protein sequence ID" value="EME35583.1"/>
    <property type="molecule type" value="Genomic_DNA"/>
</dbReference>
<keyword evidence="7" id="KW-1185">Reference proteome</keyword>
<feature type="compositionally biased region" description="Basic and acidic residues" evidence="3">
    <location>
        <begin position="448"/>
        <end position="460"/>
    </location>
</feature>
<feature type="compositionally biased region" description="Basic and acidic residues" evidence="3">
    <location>
        <begin position="427"/>
        <end position="437"/>
    </location>
</feature>
<gene>
    <name evidence="6" type="ORF">C884_01470</name>
</gene>
<dbReference type="PANTHER" id="PTHR43362">
    <property type="entry name" value="MANNITOL DEHYDROGENASE DSF1-RELATED"/>
    <property type="match status" value="1"/>
</dbReference>
<sequence>MRAQPLNRTTHPQAPAAPVRIVHLGLGAFHRAHQLWYTQHSEADPSDPQWGFASFTGRSPRMSDLLSAQDGLFTLMVRGPESDEPEIIGALSDPRAADDLRRLWELLAAPSTAVVTLTITEAACNLGPELSFDAAEETVAADLETLRAAFAAGSFDTDAVGVPASPAAKLVGGLAARRAAEAGPIAVVSCDNLSANDRAAHHAIQGLAAELDPQLGQWIERSVSFVGTSIDRITPATEDSLLDDVAQATGFADQAPVVTEPFSSWVLQGEFPAGRPEWERAGAVFVEDLEPFERRKLWLLNGAHSLLAYAGQLRGHETVEQAITDEVSRQQVLEFWDEAAHHLTTPGLDVPAYREALLERFENPRIRHNLAQIAGDGLTKLQMRAVPVLKAERSAGRSGEAAARMIAAWTVYVDGRDELSDSRAEQVLEASRSEDRIRARRAPGRAAGRADRGDRADHGSGEGPARPSPSRGSRAPHGNWPRPAQAPAAHRLRRRRLGRQPGLLAVDLLPGRVLAAGPGHRRADLRGHALRRRLQGHPHRVRHRSHEHPHGQVPTPHHGLLRAAGALGRSRVLAGRPARYERRADLGRRHLLPAGVGLLHPGQHPHSAITSINLAAGVAPAAFFLLAAILVQSYPLTDQRPAEILLDLRTRKDTGILPTAACQEMEAARGAAGASPAAAPSSADGADHAEHDGIPPSAPDGQGSGSR</sequence>
<dbReference type="InterPro" id="IPR013328">
    <property type="entry name" value="6PGD_dom2"/>
</dbReference>
<dbReference type="PRINTS" id="PR00084">
    <property type="entry name" value="MTLDHDRGNASE"/>
</dbReference>
<evidence type="ECO:0000313" key="6">
    <source>
        <dbReference type="EMBL" id="EME35583.1"/>
    </source>
</evidence>
<dbReference type="SUPFAM" id="SSF48179">
    <property type="entry name" value="6-phosphogluconate dehydrogenase C-terminal domain-like"/>
    <property type="match status" value="1"/>
</dbReference>
<comment type="caution">
    <text evidence="6">The sequence shown here is derived from an EMBL/GenBank/DDBJ whole genome shotgun (WGS) entry which is preliminary data.</text>
</comment>
<dbReference type="STRING" id="71999.KPaMU14_06365"/>
<dbReference type="InterPro" id="IPR050988">
    <property type="entry name" value="Mannitol_DH/Oxidoreductase"/>
</dbReference>
<dbReference type="InterPro" id="IPR013131">
    <property type="entry name" value="Mannitol_DH_N"/>
</dbReference>
<name>M2XRZ3_9MICC</name>